<protein>
    <recommendedName>
        <fullName evidence="3">DUF659 domain-containing protein</fullName>
    </recommendedName>
</protein>
<accession>A0A9P6DDK7</accession>
<name>A0A9P6DDK7_PLEER</name>
<proteinExistence type="predicted"/>
<dbReference type="AlphaFoldDB" id="A0A9P6DDK7"/>
<dbReference type="EMBL" id="MU154608">
    <property type="protein sequence ID" value="KAF9492053.1"/>
    <property type="molecule type" value="Genomic_DNA"/>
</dbReference>
<evidence type="ECO:0000313" key="2">
    <source>
        <dbReference type="Proteomes" id="UP000807025"/>
    </source>
</evidence>
<dbReference type="InterPro" id="IPR012337">
    <property type="entry name" value="RNaseH-like_sf"/>
</dbReference>
<sequence length="252" mass="28081">MNLAGEKKKIVSTTELSVSSIPVSKTVPSIVYTAIQQVGPSQFTGICSDDTGNTCVAHKKVQKKYPWILNMADPCHHLNDLTKDICNLPHFKGIIKDVHHTMKFFKKSTIANSHLKKAHRVHMILCGLVSIGKTHFWSIYHATASVKWCLPAIRDICGSHLIKIPDVNSNFSVTEPLAKSITCLESSHATAVDVYVFWLAIMASMNNTLQSNDVAENIRHLCNYRFNQSIHDGPSDIFITSFFLDPCLCLIT</sequence>
<evidence type="ECO:0008006" key="3">
    <source>
        <dbReference type="Google" id="ProtNLM"/>
    </source>
</evidence>
<keyword evidence="2" id="KW-1185">Reference proteome</keyword>
<dbReference type="Proteomes" id="UP000807025">
    <property type="component" value="Unassembled WGS sequence"/>
</dbReference>
<dbReference type="OrthoDB" id="3236755at2759"/>
<dbReference type="SUPFAM" id="SSF53098">
    <property type="entry name" value="Ribonuclease H-like"/>
    <property type="match status" value="1"/>
</dbReference>
<comment type="caution">
    <text evidence="1">The sequence shown here is derived from an EMBL/GenBank/DDBJ whole genome shotgun (WGS) entry which is preliminary data.</text>
</comment>
<gene>
    <name evidence="1" type="ORF">BDN71DRAFT_1483977</name>
</gene>
<reference evidence="1" key="1">
    <citation type="submission" date="2020-11" db="EMBL/GenBank/DDBJ databases">
        <authorList>
            <consortium name="DOE Joint Genome Institute"/>
            <person name="Ahrendt S."/>
            <person name="Riley R."/>
            <person name="Andreopoulos W."/>
            <person name="Labutti K."/>
            <person name="Pangilinan J."/>
            <person name="Ruiz-Duenas F.J."/>
            <person name="Barrasa J.M."/>
            <person name="Sanchez-Garcia M."/>
            <person name="Camarero S."/>
            <person name="Miyauchi S."/>
            <person name="Serrano A."/>
            <person name="Linde D."/>
            <person name="Babiker R."/>
            <person name="Drula E."/>
            <person name="Ayuso-Fernandez I."/>
            <person name="Pacheco R."/>
            <person name="Padilla G."/>
            <person name="Ferreira P."/>
            <person name="Barriuso J."/>
            <person name="Kellner H."/>
            <person name="Castanera R."/>
            <person name="Alfaro M."/>
            <person name="Ramirez L."/>
            <person name="Pisabarro A.G."/>
            <person name="Kuo A."/>
            <person name="Tritt A."/>
            <person name="Lipzen A."/>
            <person name="He G."/>
            <person name="Yan M."/>
            <person name="Ng V."/>
            <person name="Cullen D."/>
            <person name="Martin F."/>
            <person name="Rosso M.-N."/>
            <person name="Henrissat B."/>
            <person name="Hibbett D."/>
            <person name="Martinez A.T."/>
            <person name="Grigoriev I.V."/>
        </authorList>
    </citation>
    <scope>NUCLEOTIDE SEQUENCE</scope>
    <source>
        <strain evidence="1">ATCC 90797</strain>
    </source>
</reference>
<evidence type="ECO:0000313" key="1">
    <source>
        <dbReference type="EMBL" id="KAF9492053.1"/>
    </source>
</evidence>
<organism evidence="1 2">
    <name type="scientific">Pleurotus eryngii</name>
    <name type="common">Boletus of the steppes</name>
    <dbReference type="NCBI Taxonomy" id="5323"/>
    <lineage>
        <taxon>Eukaryota</taxon>
        <taxon>Fungi</taxon>
        <taxon>Dikarya</taxon>
        <taxon>Basidiomycota</taxon>
        <taxon>Agaricomycotina</taxon>
        <taxon>Agaricomycetes</taxon>
        <taxon>Agaricomycetidae</taxon>
        <taxon>Agaricales</taxon>
        <taxon>Pleurotineae</taxon>
        <taxon>Pleurotaceae</taxon>
        <taxon>Pleurotus</taxon>
    </lineage>
</organism>